<keyword evidence="2" id="KW-1133">Transmembrane helix</keyword>
<accession>A0A382KK70</accession>
<dbReference type="EMBL" id="UINC01080635">
    <property type="protein sequence ID" value="SVC23752.1"/>
    <property type="molecule type" value="Genomic_DNA"/>
</dbReference>
<organism evidence="3">
    <name type="scientific">marine metagenome</name>
    <dbReference type="NCBI Taxonomy" id="408172"/>
    <lineage>
        <taxon>unclassified sequences</taxon>
        <taxon>metagenomes</taxon>
        <taxon>ecological metagenomes</taxon>
    </lineage>
</organism>
<sequence length="113" mass="13083">MNSINQFETLILKILESDPQLLVAASVVLLVLIVIGVFFVSTLRKLFSDESQAPPLSEKDRLKKLEELAKEEETLREQRNEAKLQKISEKEDSAKLELQEQEAHLRERQILQR</sequence>
<evidence type="ECO:0000256" key="1">
    <source>
        <dbReference type="SAM" id="Coils"/>
    </source>
</evidence>
<keyword evidence="2" id="KW-0472">Membrane</keyword>
<keyword evidence="2" id="KW-0812">Transmembrane</keyword>
<feature type="transmembrane region" description="Helical" evidence="2">
    <location>
        <begin position="20"/>
        <end position="40"/>
    </location>
</feature>
<name>A0A382KK70_9ZZZZ</name>
<reference evidence="3" key="1">
    <citation type="submission" date="2018-05" db="EMBL/GenBank/DDBJ databases">
        <authorList>
            <person name="Lanie J.A."/>
            <person name="Ng W.-L."/>
            <person name="Kazmierczak K.M."/>
            <person name="Andrzejewski T.M."/>
            <person name="Davidsen T.M."/>
            <person name="Wayne K.J."/>
            <person name="Tettelin H."/>
            <person name="Glass J.I."/>
            <person name="Rusch D."/>
            <person name="Podicherti R."/>
            <person name="Tsui H.-C.T."/>
            <person name="Winkler M.E."/>
        </authorList>
    </citation>
    <scope>NUCLEOTIDE SEQUENCE</scope>
</reference>
<feature type="coiled-coil region" evidence="1">
    <location>
        <begin position="61"/>
        <end position="104"/>
    </location>
</feature>
<protein>
    <submittedName>
        <fullName evidence="3">Uncharacterized protein</fullName>
    </submittedName>
</protein>
<dbReference type="AlphaFoldDB" id="A0A382KK70"/>
<feature type="non-terminal residue" evidence="3">
    <location>
        <position position="113"/>
    </location>
</feature>
<evidence type="ECO:0000256" key="2">
    <source>
        <dbReference type="SAM" id="Phobius"/>
    </source>
</evidence>
<evidence type="ECO:0000313" key="3">
    <source>
        <dbReference type="EMBL" id="SVC23752.1"/>
    </source>
</evidence>
<keyword evidence="1" id="KW-0175">Coiled coil</keyword>
<proteinExistence type="predicted"/>
<gene>
    <name evidence="3" type="ORF">METZ01_LOCUS276606</name>
</gene>